<reference evidence="1" key="1">
    <citation type="submission" date="2014-11" db="EMBL/GenBank/DDBJ databases">
        <authorList>
            <person name="Amaro Gonzalez C."/>
        </authorList>
    </citation>
    <scope>NUCLEOTIDE SEQUENCE</scope>
</reference>
<organism evidence="1">
    <name type="scientific">Anguilla anguilla</name>
    <name type="common">European freshwater eel</name>
    <name type="synonym">Muraena anguilla</name>
    <dbReference type="NCBI Taxonomy" id="7936"/>
    <lineage>
        <taxon>Eukaryota</taxon>
        <taxon>Metazoa</taxon>
        <taxon>Chordata</taxon>
        <taxon>Craniata</taxon>
        <taxon>Vertebrata</taxon>
        <taxon>Euteleostomi</taxon>
        <taxon>Actinopterygii</taxon>
        <taxon>Neopterygii</taxon>
        <taxon>Teleostei</taxon>
        <taxon>Anguilliformes</taxon>
        <taxon>Anguillidae</taxon>
        <taxon>Anguilla</taxon>
    </lineage>
</organism>
<protein>
    <submittedName>
        <fullName evidence="1">Uncharacterized protein</fullName>
    </submittedName>
</protein>
<dbReference type="EMBL" id="GBXM01041568">
    <property type="protein sequence ID" value="JAH67009.1"/>
    <property type="molecule type" value="Transcribed_RNA"/>
</dbReference>
<reference evidence="1" key="2">
    <citation type="journal article" date="2015" name="Fish Shellfish Immunol.">
        <title>Early steps in the European eel (Anguilla anguilla)-Vibrio vulnificus interaction in the gills: Role of the RtxA13 toxin.</title>
        <authorList>
            <person name="Callol A."/>
            <person name="Pajuelo D."/>
            <person name="Ebbesson L."/>
            <person name="Teles M."/>
            <person name="MacKenzie S."/>
            <person name="Amaro C."/>
        </authorList>
    </citation>
    <scope>NUCLEOTIDE SEQUENCE</scope>
</reference>
<sequence length="24" mass="2527">MVQTCSQGAEFSSEISVNVVAPEN</sequence>
<proteinExistence type="predicted"/>
<name>A0A0E9UMD3_ANGAN</name>
<accession>A0A0E9UMD3</accession>
<evidence type="ECO:0000313" key="1">
    <source>
        <dbReference type="EMBL" id="JAH67009.1"/>
    </source>
</evidence>
<dbReference type="AlphaFoldDB" id="A0A0E9UMD3"/>